<organism evidence="2 3">
    <name type="scientific">Stenotrophomonas maltophilia</name>
    <name type="common">Pseudomonas maltophilia</name>
    <name type="synonym">Xanthomonas maltophilia</name>
    <dbReference type="NCBI Taxonomy" id="40324"/>
    <lineage>
        <taxon>Bacteria</taxon>
        <taxon>Pseudomonadati</taxon>
        <taxon>Pseudomonadota</taxon>
        <taxon>Gammaproteobacteria</taxon>
        <taxon>Lysobacterales</taxon>
        <taxon>Lysobacteraceae</taxon>
        <taxon>Stenotrophomonas</taxon>
        <taxon>Stenotrophomonas maltophilia group</taxon>
    </lineage>
</organism>
<proteinExistence type="predicted"/>
<comment type="caution">
    <text evidence="2">The sequence shown here is derived from an EMBL/GenBank/DDBJ whole genome shotgun (WGS) entry which is preliminary data.</text>
</comment>
<dbReference type="EMBL" id="SRYW01000007">
    <property type="protein sequence ID" value="TGY34111.1"/>
    <property type="molecule type" value="Genomic_DNA"/>
</dbReference>
<evidence type="ECO:0000313" key="3">
    <source>
        <dbReference type="Proteomes" id="UP000306631"/>
    </source>
</evidence>
<name>A0A4S2CZT4_STEMA</name>
<dbReference type="PANTHER" id="PTHR33121">
    <property type="entry name" value="CYCLIC DI-GMP PHOSPHODIESTERASE PDEF"/>
    <property type="match status" value="1"/>
</dbReference>
<dbReference type="CDD" id="cd01948">
    <property type="entry name" value="EAL"/>
    <property type="match status" value="1"/>
</dbReference>
<dbReference type="Pfam" id="PF00563">
    <property type="entry name" value="EAL"/>
    <property type="match status" value="1"/>
</dbReference>
<dbReference type="InterPro" id="IPR001633">
    <property type="entry name" value="EAL_dom"/>
</dbReference>
<accession>A0A4S2CZT4</accession>
<dbReference type="PROSITE" id="PS50883">
    <property type="entry name" value="EAL"/>
    <property type="match status" value="1"/>
</dbReference>
<dbReference type="PANTHER" id="PTHR33121:SF70">
    <property type="entry name" value="SIGNALING PROTEIN YKOW"/>
    <property type="match status" value="1"/>
</dbReference>
<dbReference type="InterPro" id="IPR035919">
    <property type="entry name" value="EAL_sf"/>
</dbReference>
<dbReference type="SMART" id="SM00052">
    <property type="entry name" value="EAL"/>
    <property type="match status" value="1"/>
</dbReference>
<evidence type="ECO:0000259" key="1">
    <source>
        <dbReference type="PROSITE" id="PS50883"/>
    </source>
</evidence>
<gene>
    <name evidence="2" type="ORF">E5352_09505</name>
</gene>
<protein>
    <submittedName>
        <fullName evidence="2">EAL domain-containing protein</fullName>
    </submittedName>
</protein>
<dbReference type="InterPro" id="IPR050706">
    <property type="entry name" value="Cyclic-di-GMP_PDE-like"/>
</dbReference>
<dbReference type="AlphaFoldDB" id="A0A4S2CZT4"/>
<reference evidence="2 3" key="1">
    <citation type="submission" date="2019-04" db="EMBL/GenBank/DDBJ databases">
        <title>Microbes associate with the intestines of laboratory mice.</title>
        <authorList>
            <person name="Navarre W."/>
            <person name="Wong E."/>
            <person name="Huang K."/>
            <person name="Tropini C."/>
            <person name="Ng K."/>
            <person name="Yu B."/>
        </authorList>
    </citation>
    <scope>NUCLEOTIDE SEQUENCE [LARGE SCALE GENOMIC DNA]</scope>
    <source>
        <strain evidence="2 3">NM62_B4-13</strain>
    </source>
</reference>
<dbReference type="OrthoDB" id="8298083at2"/>
<evidence type="ECO:0000313" key="2">
    <source>
        <dbReference type="EMBL" id="TGY34111.1"/>
    </source>
</evidence>
<dbReference type="Gene3D" id="3.20.20.450">
    <property type="entry name" value="EAL domain"/>
    <property type="match status" value="1"/>
</dbReference>
<feature type="domain" description="EAL" evidence="1">
    <location>
        <begin position="1"/>
        <end position="178"/>
    </location>
</feature>
<dbReference type="Proteomes" id="UP000306631">
    <property type="component" value="Unassembled WGS sequence"/>
</dbReference>
<dbReference type="SUPFAM" id="SSF141868">
    <property type="entry name" value="EAL domain-like"/>
    <property type="match status" value="1"/>
</dbReference>
<sequence>MTKWPRSLGPGSREILAPRSASTFPPEVLGRGGFEYVARTSKLLDYPGSILLEVTERGIPDRLGLEELKEVSDEGVSIGLDDIGARSRNLLVLFQAPVDVIKLDREVTRSIDDGGHSELLQELAPLIHASGRKVVAECVERIEQESALRKAGIEMAQGWLYSKSLPAEEFMAWHAAHQHAKNEQQEQV</sequence>
<dbReference type="GO" id="GO:0071111">
    <property type="term" value="F:cyclic-guanylate-specific phosphodiesterase activity"/>
    <property type="evidence" value="ECO:0007669"/>
    <property type="project" value="InterPro"/>
</dbReference>